<feature type="domain" description="DUF4412" evidence="2">
    <location>
        <begin position="94"/>
        <end position="268"/>
    </location>
</feature>
<evidence type="ECO:0000259" key="2">
    <source>
        <dbReference type="Pfam" id="PF14371"/>
    </source>
</evidence>
<evidence type="ECO:0000313" key="4">
    <source>
        <dbReference type="Proteomes" id="UP001182991"/>
    </source>
</evidence>
<comment type="caution">
    <text evidence="3">The sequence shown here is derived from an EMBL/GenBank/DDBJ whole genome shotgun (WGS) entry which is preliminary data.</text>
</comment>
<keyword evidence="1" id="KW-0732">Signal</keyword>
<dbReference type="Proteomes" id="UP001182991">
    <property type="component" value="Unassembled WGS sequence"/>
</dbReference>
<keyword evidence="4" id="KW-1185">Reference proteome</keyword>
<evidence type="ECO:0000313" key="3">
    <source>
        <dbReference type="EMBL" id="MDT0294604.1"/>
    </source>
</evidence>
<protein>
    <submittedName>
        <fullName evidence="3">DUF4412 domain-containing protein</fullName>
    </submittedName>
</protein>
<evidence type="ECO:0000256" key="1">
    <source>
        <dbReference type="SAM" id="SignalP"/>
    </source>
</evidence>
<feature type="chain" id="PRO_5045253028" evidence="1">
    <location>
        <begin position="24"/>
        <end position="287"/>
    </location>
</feature>
<dbReference type="Pfam" id="PF14371">
    <property type="entry name" value="DUF4412"/>
    <property type="match status" value="1"/>
</dbReference>
<feature type="signal peptide" evidence="1">
    <location>
        <begin position="1"/>
        <end position="23"/>
    </location>
</feature>
<dbReference type="RefSeq" id="WP_311401537.1">
    <property type="nucleotide sequence ID" value="NZ_JAVRBG010000007.1"/>
</dbReference>
<proteinExistence type="predicted"/>
<reference evidence="4" key="1">
    <citation type="submission" date="2023-07" db="EMBL/GenBank/DDBJ databases">
        <title>Isolating and identifying novel microbial strains from the Mariana Trench.</title>
        <authorList>
            <person name="Fu H."/>
        </authorList>
    </citation>
    <scope>NUCLEOTIDE SEQUENCE [LARGE SCALE GENOMIC DNA]</scope>
    <source>
        <strain evidence="4">T-y2</strain>
    </source>
</reference>
<gene>
    <name evidence="3" type="ORF">RLT85_08155</name>
</gene>
<dbReference type="InterPro" id="IPR025524">
    <property type="entry name" value="DUF4412"/>
</dbReference>
<organism evidence="3 4">
    <name type="scientific">Mesonia ostreae</name>
    <dbReference type="NCBI Taxonomy" id="861110"/>
    <lineage>
        <taxon>Bacteria</taxon>
        <taxon>Pseudomonadati</taxon>
        <taxon>Bacteroidota</taxon>
        <taxon>Flavobacteriia</taxon>
        <taxon>Flavobacteriales</taxon>
        <taxon>Flavobacteriaceae</taxon>
        <taxon>Mesonia</taxon>
    </lineage>
</organism>
<dbReference type="EMBL" id="JAVRBG010000007">
    <property type="protein sequence ID" value="MDT0294604.1"/>
    <property type="molecule type" value="Genomic_DNA"/>
</dbReference>
<name>A0ABU2KIU7_9FLAO</name>
<sequence length="287" mass="33300">MKKTHLLTLTTFLLLLFAVPVQAQRGFIRNQVKKKVRKEMKEKYAEPQKEKGRKAIRDNVYENDTRYPVPENPVTATMVMETKNFKKNGKLKETSTMKMLFGKTGECMIMNEGEEEESRILFDYKGASTYMINTKEKTATKMPMINFQKLGKKLAGDQMDLDDDNGEWIRTEDQKEINGYTCRKYVYTNMKEKMKMYAWVTQDISIDLTGNHLFGGQIIDFSTNSANTSSVKRNKNYPNGMMVRSVYFEKNRDTPSMQMDITSFTEKSDSRYFDLSDYKVTDVLGGL</sequence>
<accession>A0ABU2KIU7</accession>